<dbReference type="Proteomes" id="UP001176521">
    <property type="component" value="Unassembled WGS sequence"/>
</dbReference>
<gene>
    <name evidence="2" type="ORF">OC842_007726</name>
</gene>
<protein>
    <submittedName>
        <fullName evidence="2">Uncharacterized protein</fullName>
    </submittedName>
</protein>
<reference evidence="2" key="1">
    <citation type="journal article" date="2023" name="PhytoFront">
        <title>Draft Genome Resources of Seven Strains of Tilletia horrida, Causal Agent of Kernel Smut of Rice.</title>
        <authorList>
            <person name="Khanal S."/>
            <person name="Antony Babu S."/>
            <person name="Zhou X.G."/>
        </authorList>
    </citation>
    <scope>NUCLEOTIDE SEQUENCE</scope>
    <source>
        <strain evidence="2">TX3</strain>
    </source>
</reference>
<name>A0AAN6JM48_9BASI</name>
<dbReference type="AlphaFoldDB" id="A0AAN6JM48"/>
<organism evidence="2 3">
    <name type="scientific">Tilletia horrida</name>
    <dbReference type="NCBI Taxonomy" id="155126"/>
    <lineage>
        <taxon>Eukaryota</taxon>
        <taxon>Fungi</taxon>
        <taxon>Dikarya</taxon>
        <taxon>Basidiomycota</taxon>
        <taxon>Ustilaginomycotina</taxon>
        <taxon>Exobasidiomycetes</taxon>
        <taxon>Tilletiales</taxon>
        <taxon>Tilletiaceae</taxon>
        <taxon>Tilletia</taxon>
    </lineage>
</organism>
<evidence type="ECO:0000256" key="1">
    <source>
        <dbReference type="SAM" id="MobiDB-lite"/>
    </source>
</evidence>
<sequence length="691" mass="74429">MPDAVTDPKRLKLKHLSSTLHILVSVEPWTKEDAQMVPPLDRRSKEAASLDIDLQPGAGNALFSKEKRRRKPLNQVCASTAHLLNLQSVLELVLIFFGIQLESTKGLACDHAHGVSKKYCPLVPPSDKVSSIVFSRKPRPAPYGFAASTDFGDPFQDVTALQMCQPLWDFVEPVANEGCVVYVRLKARPQARPGLPHQLLRKLAQAFGILATEPEGADAAAKVPKTDSKKRKRDQVDQDAEGTRSVATSPALHIKNTSGTKSIAPKQPKTPTQQNFRSGLKERGVGEVCALLGEEAIVEAAHLLPKRIGEPKIAHRALQGVFDTQLEEPTPAQLHCMPLFSRQALPIPSKLDSMYDDKFLGLLLHVYLHNLLDQDCSLMILRGAAVVLGMPTSRDQLACFEPPCPTIQYNKEDKFGWKDMHQRQLQHEKEVKPRLGFDIPIQKWAALHLNAAIAFFTHCMKNCDATQDLLVSVTNDPDSSDEVIAPHGPAPASSERQNEAANTAANGDGTRSRAASSNAQAPGAVGGGAVRMSALYVQKSSQPGSNTGSSSAGSAPSSGSAGSTLSAFDTNPMPSASDPSDVDTSPSSVHPSLPTVSPECSPTRKTEQAQPHLTAVIGQTEAELEAESITNDLLRQYRELEAAFEEDEDNDGREVLKFQDEIGAILALCMLATCAGPTRPATAATTSALCS</sequence>
<keyword evidence="3" id="KW-1185">Reference proteome</keyword>
<evidence type="ECO:0000313" key="2">
    <source>
        <dbReference type="EMBL" id="KAK0518652.1"/>
    </source>
</evidence>
<comment type="caution">
    <text evidence="2">The sequence shown here is derived from an EMBL/GenBank/DDBJ whole genome shotgun (WGS) entry which is preliminary data.</text>
</comment>
<proteinExistence type="predicted"/>
<dbReference type="EMBL" id="JAPDMQ010001217">
    <property type="protein sequence ID" value="KAK0518652.1"/>
    <property type="molecule type" value="Genomic_DNA"/>
</dbReference>
<feature type="region of interest" description="Disordered" evidence="1">
    <location>
        <begin position="539"/>
        <end position="610"/>
    </location>
</feature>
<feature type="region of interest" description="Disordered" evidence="1">
    <location>
        <begin position="477"/>
        <end position="526"/>
    </location>
</feature>
<feature type="region of interest" description="Disordered" evidence="1">
    <location>
        <begin position="217"/>
        <end position="279"/>
    </location>
</feature>
<feature type="compositionally biased region" description="Low complexity" evidence="1">
    <location>
        <begin position="574"/>
        <end position="592"/>
    </location>
</feature>
<accession>A0AAN6JM48</accession>
<feature type="compositionally biased region" description="Low complexity" evidence="1">
    <location>
        <begin position="540"/>
        <end position="567"/>
    </location>
</feature>
<evidence type="ECO:0000313" key="3">
    <source>
        <dbReference type="Proteomes" id="UP001176521"/>
    </source>
</evidence>